<reference evidence="3 4" key="1">
    <citation type="submission" date="2016-05" db="EMBL/GenBank/DDBJ databases">
        <title>A degradative enzymes factory behind the ericoid mycorrhizal symbiosis.</title>
        <authorList>
            <consortium name="DOE Joint Genome Institute"/>
            <person name="Martino E."/>
            <person name="Morin E."/>
            <person name="Grelet G."/>
            <person name="Kuo A."/>
            <person name="Kohler A."/>
            <person name="Daghino S."/>
            <person name="Barry K."/>
            <person name="Choi C."/>
            <person name="Cichocki N."/>
            <person name="Clum A."/>
            <person name="Copeland A."/>
            <person name="Hainaut M."/>
            <person name="Haridas S."/>
            <person name="Labutti K."/>
            <person name="Lindquist E."/>
            <person name="Lipzen A."/>
            <person name="Khouja H.-R."/>
            <person name="Murat C."/>
            <person name="Ohm R."/>
            <person name="Olson A."/>
            <person name="Spatafora J."/>
            <person name="Veneault-Fourrey C."/>
            <person name="Henrissat B."/>
            <person name="Grigoriev I."/>
            <person name="Martin F."/>
            <person name="Perotto S."/>
        </authorList>
    </citation>
    <scope>NUCLEOTIDE SEQUENCE [LARGE SCALE GENOMIC DNA]</scope>
    <source>
        <strain evidence="3 4">UAMH 7357</strain>
    </source>
</reference>
<evidence type="ECO:0000313" key="3">
    <source>
        <dbReference type="EMBL" id="PMD17144.1"/>
    </source>
</evidence>
<dbReference type="InterPro" id="IPR010730">
    <property type="entry name" value="HET"/>
</dbReference>
<keyword evidence="1" id="KW-0472">Membrane</keyword>
<dbReference type="OrthoDB" id="2157530at2759"/>
<keyword evidence="4" id="KW-1185">Reference proteome</keyword>
<proteinExistence type="predicted"/>
<dbReference type="EMBL" id="KZ613501">
    <property type="protein sequence ID" value="PMD17144.1"/>
    <property type="molecule type" value="Genomic_DNA"/>
</dbReference>
<evidence type="ECO:0000313" key="4">
    <source>
        <dbReference type="Proteomes" id="UP000235672"/>
    </source>
</evidence>
<organism evidence="3 4">
    <name type="scientific">Hyaloscypha hepaticicola</name>
    <dbReference type="NCBI Taxonomy" id="2082293"/>
    <lineage>
        <taxon>Eukaryota</taxon>
        <taxon>Fungi</taxon>
        <taxon>Dikarya</taxon>
        <taxon>Ascomycota</taxon>
        <taxon>Pezizomycotina</taxon>
        <taxon>Leotiomycetes</taxon>
        <taxon>Helotiales</taxon>
        <taxon>Hyaloscyphaceae</taxon>
        <taxon>Hyaloscypha</taxon>
    </lineage>
</organism>
<gene>
    <name evidence="3" type="ORF">NA56DRAFT_632258</name>
</gene>
<name>A0A2J6PT11_9HELO</name>
<dbReference type="PANTHER" id="PTHR24148">
    <property type="entry name" value="ANKYRIN REPEAT DOMAIN-CONTAINING PROTEIN 39 HOMOLOG-RELATED"/>
    <property type="match status" value="1"/>
</dbReference>
<keyword evidence="1" id="KW-1133">Transmembrane helix</keyword>
<evidence type="ECO:0000256" key="1">
    <source>
        <dbReference type="SAM" id="Phobius"/>
    </source>
</evidence>
<protein>
    <recommendedName>
        <fullName evidence="2">Heterokaryon incompatibility domain-containing protein</fullName>
    </recommendedName>
</protein>
<feature type="domain" description="Heterokaryon incompatibility" evidence="2">
    <location>
        <begin position="53"/>
        <end position="104"/>
    </location>
</feature>
<dbReference type="Proteomes" id="UP000235672">
    <property type="component" value="Unassembled WGS sequence"/>
</dbReference>
<dbReference type="InterPro" id="IPR052895">
    <property type="entry name" value="HetReg/Transcr_Mod"/>
</dbReference>
<dbReference type="STRING" id="1745343.A0A2J6PT11"/>
<evidence type="ECO:0000259" key="2">
    <source>
        <dbReference type="Pfam" id="PF06985"/>
    </source>
</evidence>
<dbReference type="Pfam" id="PF06985">
    <property type="entry name" value="HET"/>
    <property type="match status" value="1"/>
</dbReference>
<accession>A0A2J6PT11</accession>
<dbReference type="AlphaFoldDB" id="A0A2J6PT11"/>
<sequence>MAEDESFQYQERIGAGSFRLILIQPCPDVAAPLKGKLITTTLDEYDNSILDHYIALSYVWGDSNDRRTVFINGKTFDITATLDSALRHIRDPKRELKIWADGICPYVNRYRMEYRRNLRFRPLFSEGFRFALVESLLFINSVFVSPCLFSVYVHLP</sequence>
<dbReference type="PANTHER" id="PTHR24148:SF73">
    <property type="entry name" value="HET DOMAIN PROTEIN (AFU_ORTHOLOGUE AFUA_8G01020)"/>
    <property type="match status" value="1"/>
</dbReference>
<keyword evidence="1" id="KW-0812">Transmembrane</keyword>
<feature type="transmembrane region" description="Helical" evidence="1">
    <location>
        <begin position="128"/>
        <end position="153"/>
    </location>
</feature>